<dbReference type="Proteomes" id="UP000664859">
    <property type="component" value="Unassembled WGS sequence"/>
</dbReference>
<evidence type="ECO:0000256" key="4">
    <source>
        <dbReference type="ARBA" id="ARBA00022827"/>
    </source>
</evidence>
<keyword evidence="7" id="KW-0472">Membrane</keyword>
<keyword evidence="2" id="KW-0285">Flavoprotein</keyword>
<keyword evidence="5" id="KW-0521">NADP</keyword>
<keyword evidence="3" id="KW-0732">Signal</keyword>
<dbReference type="OrthoDB" id="38045at2759"/>
<dbReference type="InterPro" id="IPR052206">
    <property type="entry name" value="Retinol_saturase"/>
</dbReference>
<keyword evidence="7" id="KW-1133">Transmembrane helix</keyword>
<comment type="similarity">
    <text evidence="1">Belongs to the carotenoid/retinoid oxidoreductase family. CrtISO subfamily.</text>
</comment>
<dbReference type="InterPro" id="IPR036188">
    <property type="entry name" value="FAD/NAD-bd_sf"/>
</dbReference>
<feature type="transmembrane region" description="Helical" evidence="7">
    <location>
        <begin position="128"/>
        <end position="151"/>
    </location>
</feature>
<gene>
    <name evidence="8" type="ORF">JKP88DRAFT_198269</name>
</gene>
<reference evidence="8" key="1">
    <citation type="submission" date="2021-02" db="EMBL/GenBank/DDBJ databases">
        <title>First Annotated Genome of the Yellow-green Alga Tribonema minus.</title>
        <authorList>
            <person name="Mahan K.M."/>
        </authorList>
    </citation>
    <scope>NUCLEOTIDE SEQUENCE</scope>
    <source>
        <strain evidence="8">UTEX B ZZ1240</strain>
    </source>
</reference>
<organism evidence="8 9">
    <name type="scientific">Tribonema minus</name>
    <dbReference type="NCBI Taxonomy" id="303371"/>
    <lineage>
        <taxon>Eukaryota</taxon>
        <taxon>Sar</taxon>
        <taxon>Stramenopiles</taxon>
        <taxon>Ochrophyta</taxon>
        <taxon>PX clade</taxon>
        <taxon>Xanthophyceae</taxon>
        <taxon>Tribonematales</taxon>
        <taxon>Tribonemataceae</taxon>
        <taxon>Tribonema</taxon>
    </lineage>
</organism>
<evidence type="ECO:0000256" key="2">
    <source>
        <dbReference type="ARBA" id="ARBA00022630"/>
    </source>
</evidence>
<dbReference type="Pfam" id="PF13450">
    <property type="entry name" value="NAD_binding_8"/>
    <property type="match status" value="1"/>
</dbReference>
<evidence type="ECO:0000256" key="6">
    <source>
        <dbReference type="ARBA" id="ARBA00023027"/>
    </source>
</evidence>
<dbReference type="EMBL" id="JAFCMP010000113">
    <property type="protein sequence ID" value="KAG5186140.1"/>
    <property type="molecule type" value="Genomic_DNA"/>
</dbReference>
<dbReference type="PANTHER" id="PTHR46091:SF3">
    <property type="entry name" value="AMINE OXIDASE DOMAIN-CONTAINING PROTEIN"/>
    <property type="match status" value="1"/>
</dbReference>
<evidence type="ECO:0000313" key="8">
    <source>
        <dbReference type="EMBL" id="KAG5186140.1"/>
    </source>
</evidence>
<keyword evidence="6" id="KW-0520">NAD</keyword>
<evidence type="ECO:0000256" key="5">
    <source>
        <dbReference type="ARBA" id="ARBA00022857"/>
    </source>
</evidence>
<evidence type="ECO:0000256" key="7">
    <source>
        <dbReference type="SAM" id="Phobius"/>
    </source>
</evidence>
<accession>A0A835Z712</accession>
<keyword evidence="4" id="KW-0274">FAD</keyword>
<dbReference type="Gene3D" id="3.50.50.60">
    <property type="entry name" value="FAD/NAD(P)-binding domain"/>
    <property type="match status" value="2"/>
</dbReference>
<proteinExistence type="inferred from homology"/>
<evidence type="ECO:0000256" key="3">
    <source>
        <dbReference type="ARBA" id="ARBA00022729"/>
    </source>
</evidence>
<protein>
    <submittedName>
        <fullName evidence="8">Uncharacterized protein</fullName>
    </submittedName>
</protein>
<dbReference type="AlphaFoldDB" id="A0A835Z712"/>
<keyword evidence="7" id="KW-0812">Transmembrane</keyword>
<name>A0A835Z712_9STRA</name>
<sequence>MRLGQQLTGVGEDVIKTLLEHSEEFAKLVRKDWKLRTQTEAPVLQRAAKEVWSIAKAAANAARFERELDENYGPFKDFILHPTVQWIMAVAGAAWREFHLFGRRPLPLVGTIMTLIMMARAKQPLGRILLAVAILSGMHPLLLGIAAFMYFRAMNAPRKPRGYEPFTPREPLEKGGDILEDPFHPSKLDESGYDVIVIGSTISGLLTAALLARVGKRVLVLESAPRVGGAAVVTVGDGTHEFETVSPAVGSVQRYARLLAAAAHPSAPPLQWFPVGAAQGGSGGLRVHKVVHVGARGGVVLHPAGRARLQEALCAQYPEERERVEAFFASMLLIAGASAASATEKVFGAATAARVARVAGDAYASFASKPVSAVLDKVTDSAGLRAALISLFSTENLPHEEVAAGAYVREVAQSLDGAHYPRGGWRAVAAALLPAVEAAGGRVLTRAPPHARVFTEGGRAAGVTLRTGGGEGGGGELRVRVREGGCVVSALGAIETFETLLSDDDAKAHGGRFPAGFGALRAARPRLHLCVGLAGNWDEALDATPADYLQVRDDGAARAHERYHDQDSEWLRVSFASAKDPERWWSAHTACVVTCELPDDVLRASAAAGGTLSAGAGGSGANAGGGVSARVKDRMKERMQRRLHEIYPATRGAEEVVEAVLELRPGLSATCARAAAPGLRAPTHVPGLFLASADLCENSFAGGLDAAWIATHAVLGYTPFDFLILKRTLLSDLETLR</sequence>
<dbReference type="PANTHER" id="PTHR46091">
    <property type="entry name" value="BLR7054 PROTEIN"/>
    <property type="match status" value="1"/>
</dbReference>
<keyword evidence="9" id="KW-1185">Reference proteome</keyword>
<comment type="caution">
    <text evidence="8">The sequence shown here is derived from an EMBL/GenBank/DDBJ whole genome shotgun (WGS) entry which is preliminary data.</text>
</comment>
<evidence type="ECO:0000256" key="1">
    <source>
        <dbReference type="ARBA" id="ARBA00005855"/>
    </source>
</evidence>
<evidence type="ECO:0000313" key="9">
    <source>
        <dbReference type="Proteomes" id="UP000664859"/>
    </source>
</evidence>
<dbReference type="SUPFAM" id="SSF51905">
    <property type="entry name" value="FAD/NAD(P)-binding domain"/>
    <property type="match status" value="1"/>
</dbReference>